<comment type="similarity">
    <text evidence="2 8">Belongs to the binding-protein-dependent transport system permease family. CysTW subfamily.</text>
</comment>
<dbReference type="InterPro" id="IPR000515">
    <property type="entry name" value="MetI-like"/>
</dbReference>
<dbReference type="Pfam" id="PF00528">
    <property type="entry name" value="BPD_transp_1"/>
    <property type="match status" value="1"/>
</dbReference>
<dbReference type="EMBL" id="AP018712">
    <property type="protein sequence ID" value="BBE31589.1"/>
    <property type="molecule type" value="Genomic_DNA"/>
</dbReference>
<protein>
    <recommendedName>
        <fullName evidence="8">Phosphate transport system permease protein PstA</fullName>
    </recommendedName>
</protein>
<dbReference type="RefSeq" id="WP_190614214.1">
    <property type="nucleotide sequence ID" value="NZ_AP018712.1"/>
</dbReference>
<dbReference type="NCBIfam" id="TIGR00974">
    <property type="entry name" value="3a0107s02c"/>
    <property type="match status" value="1"/>
</dbReference>
<accession>A0A7G1GC13</accession>
<evidence type="ECO:0000313" key="10">
    <source>
        <dbReference type="EMBL" id="BBE31589.1"/>
    </source>
</evidence>
<evidence type="ECO:0000256" key="1">
    <source>
        <dbReference type="ARBA" id="ARBA00004651"/>
    </source>
</evidence>
<dbReference type="SUPFAM" id="SSF161098">
    <property type="entry name" value="MetI-like"/>
    <property type="match status" value="1"/>
</dbReference>
<dbReference type="PANTHER" id="PTHR43470">
    <property type="entry name" value="PHOSPHATE TRANSPORT SYSTEM PERMEASE PROTEIN PSTA-RELATED"/>
    <property type="match status" value="1"/>
</dbReference>
<keyword evidence="11" id="KW-1185">Reference proteome</keyword>
<keyword evidence="7 8" id="KW-0472">Membrane</keyword>
<dbReference type="AlphaFoldDB" id="A0A7G1GC13"/>
<comment type="caution">
    <text evidence="8">Lacks conserved residue(s) required for the propagation of feature annotation.</text>
</comment>
<keyword evidence="5 8" id="KW-0812">Transmembrane</keyword>
<feature type="domain" description="ABC transmembrane type-1" evidence="9">
    <location>
        <begin position="59"/>
        <end position="265"/>
    </location>
</feature>
<keyword evidence="3" id="KW-0813">Transport</keyword>
<gene>
    <name evidence="10" type="ORF">OSSY52_17300</name>
</gene>
<dbReference type="CDD" id="cd06261">
    <property type="entry name" value="TM_PBP2"/>
    <property type="match status" value="1"/>
</dbReference>
<evidence type="ECO:0000259" key="9">
    <source>
        <dbReference type="PROSITE" id="PS50928"/>
    </source>
</evidence>
<dbReference type="GO" id="GO:0005315">
    <property type="term" value="F:phosphate transmembrane transporter activity"/>
    <property type="evidence" value="ECO:0007669"/>
    <property type="project" value="InterPro"/>
</dbReference>
<evidence type="ECO:0000256" key="8">
    <source>
        <dbReference type="RuleBase" id="RU363043"/>
    </source>
</evidence>
<dbReference type="PROSITE" id="PS50928">
    <property type="entry name" value="ABC_TM1"/>
    <property type="match status" value="1"/>
</dbReference>
<evidence type="ECO:0000256" key="3">
    <source>
        <dbReference type="ARBA" id="ARBA00022448"/>
    </source>
</evidence>
<evidence type="ECO:0000256" key="5">
    <source>
        <dbReference type="ARBA" id="ARBA00022692"/>
    </source>
</evidence>
<feature type="transmembrane region" description="Helical" evidence="8">
    <location>
        <begin position="55"/>
        <end position="78"/>
    </location>
</feature>
<dbReference type="PANTHER" id="PTHR43470:SF3">
    <property type="entry name" value="PHOSPHATE TRANSPORT SYSTEM PERMEASE PROTEIN PSTA-RELATED"/>
    <property type="match status" value="1"/>
</dbReference>
<evidence type="ECO:0000313" key="11">
    <source>
        <dbReference type="Proteomes" id="UP000516361"/>
    </source>
</evidence>
<feature type="transmembrane region" description="Helical" evidence="8">
    <location>
        <begin position="6"/>
        <end position="34"/>
    </location>
</feature>
<feature type="transmembrane region" description="Helical" evidence="8">
    <location>
        <begin position="98"/>
        <end position="121"/>
    </location>
</feature>
<comment type="subcellular location">
    <subcellularLocation>
        <location evidence="1 8">Cell membrane</location>
        <topology evidence="1 8">Multi-pass membrane protein</topology>
    </subcellularLocation>
</comment>
<evidence type="ECO:0000256" key="7">
    <source>
        <dbReference type="ARBA" id="ARBA00023136"/>
    </source>
</evidence>
<dbReference type="InterPro" id="IPR035906">
    <property type="entry name" value="MetI-like_sf"/>
</dbReference>
<evidence type="ECO:0000256" key="4">
    <source>
        <dbReference type="ARBA" id="ARBA00022475"/>
    </source>
</evidence>
<reference evidence="10 11" key="1">
    <citation type="submission" date="2018-06" db="EMBL/GenBank/DDBJ databases">
        <title>Genome sequencing of Oceanotoga sp. sy52.</title>
        <authorList>
            <person name="Mori K."/>
        </authorList>
    </citation>
    <scope>NUCLEOTIDE SEQUENCE [LARGE SCALE GENOMIC DNA]</scope>
    <source>
        <strain evidence="11">sy52</strain>
    </source>
</reference>
<feature type="transmembrane region" description="Helical" evidence="8">
    <location>
        <begin position="249"/>
        <end position="267"/>
    </location>
</feature>
<keyword evidence="4 8" id="KW-1003">Cell membrane</keyword>
<proteinExistence type="inferred from homology"/>
<dbReference type="GO" id="GO:0005886">
    <property type="term" value="C:plasma membrane"/>
    <property type="evidence" value="ECO:0007669"/>
    <property type="project" value="UniProtKB-SubCell"/>
</dbReference>
<dbReference type="GO" id="GO:0035435">
    <property type="term" value="P:phosphate ion transmembrane transport"/>
    <property type="evidence" value="ECO:0007669"/>
    <property type="project" value="InterPro"/>
</dbReference>
<dbReference type="KEGG" id="ocy:OSSY52_17300"/>
<dbReference type="FunCoup" id="A0A7G1GC13">
    <property type="interactions" value="207"/>
</dbReference>
<evidence type="ECO:0000256" key="6">
    <source>
        <dbReference type="ARBA" id="ARBA00022989"/>
    </source>
</evidence>
<evidence type="ECO:0000256" key="2">
    <source>
        <dbReference type="ARBA" id="ARBA00007069"/>
    </source>
</evidence>
<keyword evidence="6 8" id="KW-1133">Transmembrane helix</keyword>
<organism evidence="10 11">
    <name type="scientific">Tepiditoga spiralis</name>
    <dbReference type="NCBI Taxonomy" id="2108365"/>
    <lineage>
        <taxon>Bacteria</taxon>
        <taxon>Thermotogati</taxon>
        <taxon>Thermotogota</taxon>
        <taxon>Thermotogae</taxon>
        <taxon>Petrotogales</taxon>
        <taxon>Petrotogaceae</taxon>
        <taxon>Tepiditoga</taxon>
    </lineage>
</organism>
<sequence>MKKDLIISIIFRVISYFVFSVILSLFTVIIFSGIKNFSLDFFFQFPKDMMTAGGIFPAILGSFLLLILTLIISIPIGILTGIFLSEYGNNILGSFLDISITSLSGVPSIVFGLFGLSFFSIGLNLKTSIISGSLTLAVMTLPIIASTVKEAISSVPNFLRESSMALGAKKTETIFKVIVPAAKTRITTSVLIGSGKIIGETAPILLTGAVFYSTRLPHSLKEPVMTLTTHIYNISMAYGENAQWMAKSTASFLMLFILLIYGIAFNLRRKMNGKHNNF</sequence>
<dbReference type="Proteomes" id="UP000516361">
    <property type="component" value="Chromosome"/>
</dbReference>
<dbReference type="InParanoid" id="A0A7G1GC13"/>
<dbReference type="InterPro" id="IPR005672">
    <property type="entry name" value="Phosphate_PstA"/>
</dbReference>
<dbReference type="Gene3D" id="1.10.3720.10">
    <property type="entry name" value="MetI-like"/>
    <property type="match status" value="1"/>
</dbReference>
<feature type="transmembrane region" description="Helical" evidence="8">
    <location>
        <begin position="128"/>
        <end position="148"/>
    </location>
</feature>
<name>A0A7G1GC13_9BACT</name>